<dbReference type="InterPro" id="IPR008984">
    <property type="entry name" value="SMAD_FHA_dom_sf"/>
</dbReference>
<keyword evidence="4" id="KW-1185">Reference proteome</keyword>
<dbReference type="PANTHER" id="PTHR23106:SF24">
    <property type="entry name" value="ANGIOGENIC FACTOR WITH G PATCH AND FHA DOMAINS 1"/>
    <property type="match status" value="1"/>
</dbReference>
<sequence length="240" mass="26633">MGRDRVYTPRVRLPVMEISKHHANIFCDLSTATGPDVQPDFFVTDTGSTHGTFVHRRPLESLPIRPDELSTLHNSDFVRLSPPKHASTPFRLEHLDVVRFGPHSFEVHLHWPPRECDVCAAAVSEQIDLDTAAKQHAASAASSSSSSSSSSNKGTAAVFARSASERRRLIEQERRQRLDAIKDAYGPAEKRDRGAYRDRAAVRRAMPVYSAPAPLAAHDDAPPQNVGWAAARLAVRRFQR</sequence>
<dbReference type="PANTHER" id="PTHR23106">
    <property type="entry name" value="ANGIOGENIC FACTOR WITH G PATCH AND FHA DOMAINS 1"/>
    <property type="match status" value="1"/>
</dbReference>
<feature type="compositionally biased region" description="Low complexity" evidence="1">
    <location>
        <begin position="140"/>
        <end position="151"/>
    </location>
</feature>
<feature type="domain" description="FHA" evidence="2">
    <location>
        <begin position="1"/>
        <end position="59"/>
    </location>
</feature>
<proteinExistence type="predicted"/>
<dbReference type="AlphaFoldDB" id="A0AAF0ET89"/>
<protein>
    <recommendedName>
        <fullName evidence="2">FHA domain-containing protein</fullName>
    </recommendedName>
</protein>
<accession>A0AAF0ET89</accession>
<dbReference type="EMBL" id="CP119881">
    <property type="protein sequence ID" value="WFD36603.1"/>
    <property type="molecule type" value="Genomic_DNA"/>
</dbReference>
<dbReference type="Proteomes" id="UP001219933">
    <property type="component" value="Chromosome 5"/>
</dbReference>
<evidence type="ECO:0000313" key="3">
    <source>
        <dbReference type="EMBL" id="WFD36603.1"/>
    </source>
</evidence>
<dbReference type="InterPro" id="IPR053027">
    <property type="entry name" value="AGGF1"/>
</dbReference>
<reference evidence="3" key="1">
    <citation type="submission" date="2023-03" db="EMBL/GenBank/DDBJ databases">
        <title>Mating type loci evolution in Malassezia.</title>
        <authorList>
            <person name="Coelho M.A."/>
        </authorList>
    </citation>
    <scope>NUCLEOTIDE SEQUENCE</scope>
    <source>
        <strain evidence="3">CBS 11721</strain>
    </source>
</reference>
<name>A0AAF0ET89_9BASI</name>
<feature type="region of interest" description="Disordered" evidence="1">
    <location>
        <begin position="140"/>
        <end position="162"/>
    </location>
</feature>
<evidence type="ECO:0000313" key="4">
    <source>
        <dbReference type="Proteomes" id="UP001219933"/>
    </source>
</evidence>
<evidence type="ECO:0000259" key="2">
    <source>
        <dbReference type="PROSITE" id="PS50006"/>
    </source>
</evidence>
<gene>
    <name evidence="3" type="ORF">MCUN1_003486</name>
</gene>
<dbReference type="Gene3D" id="2.60.200.20">
    <property type="match status" value="1"/>
</dbReference>
<dbReference type="PROSITE" id="PS50006">
    <property type="entry name" value="FHA_DOMAIN"/>
    <property type="match status" value="1"/>
</dbReference>
<evidence type="ECO:0000256" key="1">
    <source>
        <dbReference type="SAM" id="MobiDB-lite"/>
    </source>
</evidence>
<organism evidence="3 4">
    <name type="scientific">Malassezia cuniculi</name>
    <dbReference type="NCBI Taxonomy" id="948313"/>
    <lineage>
        <taxon>Eukaryota</taxon>
        <taxon>Fungi</taxon>
        <taxon>Dikarya</taxon>
        <taxon>Basidiomycota</taxon>
        <taxon>Ustilaginomycotina</taxon>
        <taxon>Malasseziomycetes</taxon>
        <taxon>Malasseziales</taxon>
        <taxon>Malasseziaceae</taxon>
        <taxon>Malassezia</taxon>
    </lineage>
</organism>
<dbReference type="SUPFAM" id="SSF49879">
    <property type="entry name" value="SMAD/FHA domain"/>
    <property type="match status" value="1"/>
</dbReference>
<dbReference type="Pfam" id="PF00498">
    <property type="entry name" value="FHA"/>
    <property type="match status" value="1"/>
</dbReference>
<dbReference type="InterPro" id="IPR000253">
    <property type="entry name" value="FHA_dom"/>
</dbReference>